<keyword evidence="4" id="KW-1185">Reference proteome</keyword>
<name>A0A8J9Z6J7_BRALA</name>
<dbReference type="PRINTS" id="PR00178">
    <property type="entry name" value="FATTYACIDBP"/>
</dbReference>
<dbReference type="SUPFAM" id="SSF50814">
    <property type="entry name" value="Lipocalins"/>
    <property type="match status" value="1"/>
</dbReference>
<feature type="domain" description="Lipocalin/cytosolic fatty-acid binding" evidence="2">
    <location>
        <begin position="6"/>
        <end position="107"/>
    </location>
</feature>
<reference evidence="3" key="1">
    <citation type="submission" date="2022-01" db="EMBL/GenBank/DDBJ databases">
        <authorList>
            <person name="Braso-Vives M."/>
        </authorList>
    </citation>
    <scope>NUCLEOTIDE SEQUENCE</scope>
</reference>
<dbReference type="Gene3D" id="2.40.128.20">
    <property type="match status" value="1"/>
</dbReference>
<sequence>MAVNFTGNWKHVESENFEEYLSAMGVNFAMRKIAAKTSPVNEIEQDGDSFKIKTISAKTKEVSFKIGEEFEDEMPMGKAKVKATWDGSKLHFDIDSPKGKLNTEREIRADGRMYLVMKAADGTTCTRIFAKQ</sequence>
<evidence type="ECO:0000313" key="4">
    <source>
        <dbReference type="Proteomes" id="UP000838412"/>
    </source>
</evidence>
<dbReference type="InterPro" id="IPR031259">
    <property type="entry name" value="ILBP"/>
</dbReference>
<dbReference type="OrthoDB" id="195110at2759"/>
<gene>
    <name evidence="3" type="primary">CRABP2</name>
    <name evidence="3" type="ORF">BLAG_LOCUS9974</name>
</gene>
<proteinExistence type="inferred from homology"/>
<dbReference type="InterPro" id="IPR000566">
    <property type="entry name" value="Lipocln_cytosolic_FA-bd_dom"/>
</dbReference>
<evidence type="ECO:0000256" key="1">
    <source>
        <dbReference type="ARBA" id="ARBA00008390"/>
    </source>
</evidence>
<dbReference type="CDD" id="cd00742">
    <property type="entry name" value="FABP"/>
    <property type="match status" value="1"/>
</dbReference>
<organism evidence="3 4">
    <name type="scientific">Branchiostoma lanceolatum</name>
    <name type="common">Common lancelet</name>
    <name type="synonym">Amphioxus lanceolatum</name>
    <dbReference type="NCBI Taxonomy" id="7740"/>
    <lineage>
        <taxon>Eukaryota</taxon>
        <taxon>Metazoa</taxon>
        <taxon>Chordata</taxon>
        <taxon>Cephalochordata</taxon>
        <taxon>Leptocardii</taxon>
        <taxon>Amphioxiformes</taxon>
        <taxon>Branchiostomatidae</taxon>
        <taxon>Branchiostoma</taxon>
    </lineage>
</organism>
<evidence type="ECO:0000313" key="3">
    <source>
        <dbReference type="EMBL" id="CAH1248657.1"/>
    </source>
</evidence>
<protein>
    <submittedName>
        <fullName evidence="3">CRABP2 protein</fullName>
    </submittedName>
</protein>
<accession>A0A8J9Z6J7</accession>
<dbReference type="GO" id="GO:0008289">
    <property type="term" value="F:lipid binding"/>
    <property type="evidence" value="ECO:0007669"/>
    <property type="project" value="InterPro"/>
</dbReference>
<dbReference type="EMBL" id="OV696701">
    <property type="protein sequence ID" value="CAH1248657.1"/>
    <property type="molecule type" value="Genomic_DNA"/>
</dbReference>
<dbReference type="Pfam" id="PF00061">
    <property type="entry name" value="Lipocalin"/>
    <property type="match status" value="1"/>
</dbReference>
<comment type="similarity">
    <text evidence="1">Belongs to the calycin superfamily. Fatty-acid binding protein (FABP) family.</text>
</comment>
<dbReference type="InterPro" id="IPR000463">
    <property type="entry name" value="Fatty_acid-bd"/>
</dbReference>
<dbReference type="AlphaFoldDB" id="A0A8J9Z6J7"/>
<dbReference type="InterPro" id="IPR012674">
    <property type="entry name" value="Calycin"/>
</dbReference>
<dbReference type="Proteomes" id="UP000838412">
    <property type="component" value="Chromosome 16"/>
</dbReference>
<dbReference type="PANTHER" id="PTHR11955">
    <property type="entry name" value="FATTY ACID BINDING PROTEIN"/>
    <property type="match status" value="1"/>
</dbReference>
<evidence type="ECO:0000259" key="2">
    <source>
        <dbReference type="Pfam" id="PF00061"/>
    </source>
</evidence>